<reference evidence="1" key="1">
    <citation type="submission" date="2014-09" db="EMBL/GenBank/DDBJ databases">
        <authorList>
            <person name="Magalhaes I.L.F."/>
            <person name="Oliveira U."/>
            <person name="Santos F.R."/>
            <person name="Vidigal T.H.D.A."/>
            <person name="Brescovit A.D."/>
            <person name="Santos A.J."/>
        </authorList>
    </citation>
    <scope>NUCLEOTIDE SEQUENCE</scope>
    <source>
        <tissue evidence="1">Shoot tissue taken approximately 20 cm above the soil surface</tissue>
    </source>
</reference>
<dbReference type="AlphaFoldDB" id="A0A0A9BBX1"/>
<dbReference type="EMBL" id="GBRH01239180">
    <property type="protein sequence ID" value="JAD58715.1"/>
    <property type="molecule type" value="Transcribed_RNA"/>
</dbReference>
<organism evidence="1">
    <name type="scientific">Arundo donax</name>
    <name type="common">Giant reed</name>
    <name type="synonym">Donax arundinaceus</name>
    <dbReference type="NCBI Taxonomy" id="35708"/>
    <lineage>
        <taxon>Eukaryota</taxon>
        <taxon>Viridiplantae</taxon>
        <taxon>Streptophyta</taxon>
        <taxon>Embryophyta</taxon>
        <taxon>Tracheophyta</taxon>
        <taxon>Spermatophyta</taxon>
        <taxon>Magnoliopsida</taxon>
        <taxon>Liliopsida</taxon>
        <taxon>Poales</taxon>
        <taxon>Poaceae</taxon>
        <taxon>PACMAD clade</taxon>
        <taxon>Arundinoideae</taxon>
        <taxon>Arundineae</taxon>
        <taxon>Arundo</taxon>
    </lineage>
</organism>
<sequence length="21" mass="2203">MCGVCVCVCVCGGLVSVHMFR</sequence>
<evidence type="ECO:0000313" key="1">
    <source>
        <dbReference type="EMBL" id="JAD58715.1"/>
    </source>
</evidence>
<reference evidence="1" key="2">
    <citation type="journal article" date="2015" name="Data Brief">
        <title>Shoot transcriptome of the giant reed, Arundo donax.</title>
        <authorList>
            <person name="Barrero R.A."/>
            <person name="Guerrero F.D."/>
            <person name="Moolhuijzen P."/>
            <person name="Goolsby J.A."/>
            <person name="Tidwell J."/>
            <person name="Bellgard S.E."/>
            <person name="Bellgard M.I."/>
        </authorList>
    </citation>
    <scope>NUCLEOTIDE SEQUENCE</scope>
    <source>
        <tissue evidence="1">Shoot tissue taken approximately 20 cm above the soil surface</tissue>
    </source>
</reference>
<accession>A0A0A9BBX1</accession>
<protein>
    <submittedName>
        <fullName evidence="1">Uncharacterized protein</fullName>
    </submittedName>
</protein>
<name>A0A0A9BBX1_ARUDO</name>
<proteinExistence type="predicted"/>